<sequence length="473" mass="52659">MRVARPASIRARLTAWYVGVLAAMLLVYAVIVFVFQYATLTNQIFHDEVQDIVTVEGLLYFDAHGTLELRQDYYSRPQSHLLIDRMMEVRDLSGNTLYRSPTLRGQSLGGPNQPNEGDAGFNEHITHLADGNYVFVISHVHGMNGRVVLIRLGYSLAPLRDRMEQFLLLLLIAFSLVLAVAAMAGQFIAKRALLPLEQMSTRAASITALNLSDRLVIQNANDELGHMGLVFNHLLERLEQSFQQLQRFTADAAHELRTPLASLRAVGEVALQKEEDIESYREALSSILEETNRLNETVDSLLLLARTEANLGTEDAEVFAIGEPVYEILNLLGVLLEDRQISVRTDGEDESRIRIRAKRGLLRVALMNVIHNALKFSPDASTLTISYQPLAAPEARMRLTVEDQGPGIAPGEHEQIFERFFRGHQQPQEGTGGTGLGLAIARLIIERSGGTIHFDETAKDGARCIIELPTYID</sequence>
<dbReference type="InterPro" id="IPR003660">
    <property type="entry name" value="HAMP_dom"/>
</dbReference>
<dbReference type="SMART" id="SM00387">
    <property type="entry name" value="HATPase_c"/>
    <property type="match status" value="1"/>
</dbReference>
<dbReference type="FunFam" id="1.10.287.130:FF:000001">
    <property type="entry name" value="Two-component sensor histidine kinase"/>
    <property type="match status" value="1"/>
</dbReference>
<dbReference type="PANTHER" id="PTHR45436:SF5">
    <property type="entry name" value="SENSOR HISTIDINE KINASE TRCS"/>
    <property type="match status" value="1"/>
</dbReference>
<dbReference type="GO" id="GO:0005886">
    <property type="term" value="C:plasma membrane"/>
    <property type="evidence" value="ECO:0007669"/>
    <property type="project" value="TreeGrafter"/>
</dbReference>
<reference evidence="15 16" key="1">
    <citation type="submission" date="2016-10" db="EMBL/GenBank/DDBJ databases">
        <authorList>
            <person name="de Groot N.N."/>
        </authorList>
    </citation>
    <scope>NUCLEOTIDE SEQUENCE [LARGE SCALE GENOMIC DNA]</scope>
    <source>
        <strain evidence="15 16">AB35.6</strain>
    </source>
</reference>
<dbReference type="Gene3D" id="6.10.340.10">
    <property type="match status" value="1"/>
</dbReference>
<feature type="transmembrane region" description="Helical" evidence="12">
    <location>
        <begin position="166"/>
        <end position="189"/>
    </location>
</feature>
<dbReference type="Pfam" id="PF00512">
    <property type="entry name" value="HisKA"/>
    <property type="match status" value="1"/>
</dbReference>
<evidence type="ECO:0000256" key="4">
    <source>
        <dbReference type="ARBA" id="ARBA00022553"/>
    </source>
</evidence>
<evidence type="ECO:0000259" key="14">
    <source>
        <dbReference type="PROSITE" id="PS50885"/>
    </source>
</evidence>
<keyword evidence="6 12" id="KW-0812">Transmembrane</keyword>
<evidence type="ECO:0000256" key="2">
    <source>
        <dbReference type="ARBA" id="ARBA00004370"/>
    </source>
</evidence>
<evidence type="ECO:0000256" key="11">
    <source>
        <dbReference type="SAM" id="Coils"/>
    </source>
</evidence>
<evidence type="ECO:0000256" key="5">
    <source>
        <dbReference type="ARBA" id="ARBA00022679"/>
    </source>
</evidence>
<name>A0A1H4LHQ2_9BACT</name>
<evidence type="ECO:0000256" key="9">
    <source>
        <dbReference type="ARBA" id="ARBA00023012"/>
    </source>
</evidence>
<protein>
    <recommendedName>
        <fullName evidence="3">histidine kinase</fullName>
        <ecNumber evidence="3">2.7.13.3</ecNumber>
    </recommendedName>
</protein>
<dbReference type="InterPro" id="IPR050428">
    <property type="entry name" value="TCS_sensor_his_kinase"/>
</dbReference>
<dbReference type="InterPro" id="IPR036890">
    <property type="entry name" value="HATPase_C_sf"/>
</dbReference>
<dbReference type="Pfam" id="PF00672">
    <property type="entry name" value="HAMP"/>
    <property type="match status" value="1"/>
</dbReference>
<evidence type="ECO:0000256" key="7">
    <source>
        <dbReference type="ARBA" id="ARBA00022777"/>
    </source>
</evidence>
<keyword evidence="8 12" id="KW-1133">Transmembrane helix</keyword>
<evidence type="ECO:0000256" key="1">
    <source>
        <dbReference type="ARBA" id="ARBA00000085"/>
    </source>
</evidence>
<dbReference type="Gene3D" id="1.10.287.130">
    <property type="match status" value="1"/>
</dbReference>
<dbReference type="InterPro" id="IPR005467">
    <property type="entry name" value="His_kinase_dom"/>
</dbReference>
<dbReference type="SMART" id="SM00304">
    <property type="entry name" value="HAMP"/>
    <property type="match status" value="1"/>
</dbReference>
<dbReference type="EMBL" id="FNSD01000001">
    <property type="protein sequence ID" value="SEB70108.1"/>
    <property type="molecule type" value="Genomic_DNA"/>
</dbReference>
<keyword evidence="11" id="KW-0175">Coiled coil</keyword>
<dbReference type="InterPro" id="IPR003594">
    <property type="entry name" value="HATPase_dom"/>
</dbReference>
<dbReference type="GO" id="GO:0000155">
    <property type="term" value="F:phosphorelay sensor kinase activity"/>
    <property type="evidence" value="ECO:0007669"/>
    <property type="project" value="InterPro"/>
</dbReference>
<dbReference type="InterPro" id="IPR036097">
    <property type="entry name" value="HisK_dim/P_sf"/>
</dbReference>
<dbReference type="CDD" id="cd00075">
    <property type="entry name" value="HATPase"/>
    <property type="match status" value="1"/>
</dbReference>
<keyword evidence="4" id="KW-0597">Phosphoprotein</keyword>
<keyword evidence="7 15" id="KW-0418">Kinase</keyword>
<gene>
    <name evidence="15" type="ORF">SAMN05443244_1598</name>
</gene>
<accession>A0A1H4LHQ2</accession>
<dbReference type="SUPFAM" id="SSF158472">
    <property type="entry name" value="HAMP domain-like"/>
    <property type="match status" value="1"/>
</dbReference>
<evidence type="ECO:0000256" key="3">
    <source>
        <dbReference type="ARBA" id="ARBA00012438"/>
    </source>
</evidence>
<dbReference type="InterPro" id="IPR003661">
    <property type="entry name" value="HisK_dim/P_dom"/>
</dbReference>
<dbReference type="InterPro" id="IPR004358">
    <property type="entry name" value="Sig_transdc_His_kin-like_C"/>
</dbReference>
<dbReference type="Proteomes" id="UP000182409">
    <property type="component" value="Unassembled WGS sequence"/>
</dbReference>
<dbReference type="SMART" id="SM00388">
    <property type="entry name" value="HisKA"/>
    <property type="match status" value="1"/>
</dbReference>
<dbReference type="PANTHER" id="PTHR45436">
    <property type="entry name" value="SENSOR HISTIDINE KINASE YKOH"/>
    <property type="match status" value="1"/>
</dbReference>
<feature type="transmembrane region" description="Helical" evidence="12">
    <location>
        <begin position="15"/>
        <end position="35"/>
    </location>
</feature>
<dbReference type="AlphaFoldDB" id="A0A1H4LHQ2"/>
<evidence type="ECO:0000256" key="12">
    <source>
        <dbReference type="SAM" id="Phobius"/>
    </source>
</evidence>
<dbReference type="PROSITE" id="PS50885">
    <property type="entry name" value="HAMP"/>
    <property type="match status" value="1"/>
</dbReference>
<evidence type="ECO:0000256" key="6">
    <source>
        <dbReference type="ARBA" id="ARBA00022692"/>
    </source>
</evidence>
<keyword evidence="9" id="KW-0902">Two-component regulatory system</keyword>
<comment type="catalytic activity">
    <reaction evidence="1">
        <text>ATP + protein L-histidine = ADP + protein N-phospho-L-histidine.</text>
        <dbReference type="EC" id="2.7.13.3"/>
    </reaction>
</comment>
<keyword evidence="10 12" id="KW-0472">Membrane</keyword>
<dbReference type="Pfam" id="PF02518">
    <property type="entry name" value="HATPase_c"/>
    <property type="match status" value="1"/>
</dbReference>
<feature type="coiled-coil region" evidence="11">
    <location>
        <begin position="270"/>
        <end position="297"/>
    </location>
</feature>
<dbReference type="EC" id="2.7.13.3" evidence="3"/>
<dbReference type="PRINTS" id="PR00344">
    <property type="entry name" value="BCTRLSENSOR"/>
</dbReference>
<evidence type="ECO:0000313" key="16">
    <source>
        <dbReference type="Proteomes" id="UP000182409"/>
    </source>
</evidence>
<comment type="subcellular location">
    <subcellularLocation>
        <location evidence="2">Membrane</location>
    </subcellularLocation>
</comment>
<dbReference type="PROSITE" id="PS50109">
    <property type="entry name" value="HIS_KIN"/>
    <property type="match status" value="1"/>
</dbReference>
<dbReference type="CDD" id="cd00082">
    <property type="entry name" value="HisKA"/>
    <property type="match status" value="1"/>
</dbReference>
<proteinExistence type="predicted"/>
<dbReference type="OrthoDB" id="112712at2"/>
<dbReference type="SUPFAM" id="SSF55874">
    <property type="entry name" value="ATPase domain of HSP90 chaperone/DNA topoisomerase II/histidine kinase"/>
    <property type="match status" value="1"/>
</dbReference>
<dbReference type="Gene3D" id="3.30.565.10">
    <property type="entry name" value="Histidine kinase-like ATPase, C-terminal domain"/>
    <property type="match status" value="1"/>
</dbReference>
<dbReference type="RefSeq" id="WP_074653197.1">
    <property type="nucleotide sequence ID" value="NZ_FNSD01000001.1"/>
</dbReference>
<feature type="domain" description="Histidine kinase" evidence="13">
    <location>
        <begin position="251"/>
        <end position="472"/>
    </location>
</feature>
<evidence type="ECO:0000256" key="10">
    <source>
        <dbReference type="ARBA" id="ARBA00023136"/>
    </source>
</evidence>
<dbReference type="SUPFAM" id="SSF47384">
    <property type="entry name" value="Homodimeric domain of signal transducing histidine kinase"/>
    <property type="match status" value="1"/>
</dbReference>
<feature type="domain" description="HAMP" evidence="14">
    <location>
        <begin position="190"/>
        <end position="243"/>
    </location>
</feature>
<evidence type="ECO:0000259" key="13">
    <source>
        <dbReference type="PROSITE" id="PS50109"/>
    </source>
</evidence>
<evidence type="ECO:0000313" key="15">
    <source>
        <dbReference type="EMBL" id="SEB70108.1"/>
    </source>
</evidence>
<organism evidence="15 16">
    <name type="scientific">Terriglobus roseus</name>
    <dbReference type="NCBI Taxonomy" id="392734"/>
    <lineage>
        <taxon>Bacteria</taxon>
        <taxon>Pseudomonadati</taxon>
        <taxon>Acidobacteriota</taxon>
        <taxon>Terriglobia</taxon>
        <taxon>Terriglobales</taxon>
        <taxon>Acidobacteriaceae</taxon>
        <taxon>Terriglobus</taxon>
    </lineage>
</organism>
<keyword evidence="5" id="KW-0808">Transferase</keyword>
<evidence type="ECO:0000256" key="8">
    <source>
        <dbReference type="ARBA" id="ARBA00022989"/>
    </source>
</evidence>
<dbReference type="CDD" id="cd06225">
    <property type="entry name" value="HAMP"/>
    <property type="match status" value="1"/>
</dbReference>